<accession>A0ABP6Q270</accession>
<proteinExistence type="predicted"/>
<sequence>MIPPLFRGLCDDAAMFPPGNASAPDAVAGHEEYRDAWYRELVGPLIIAGGRIGEVVAAADGRRPRVVVVGTGLPAEPPPLDVVGVELAAEDVAAAVALLDRDLPPGATGTVEVPRGPGTEKALDLLAATPYRAKFRTGGTVAEAFPGERELAESLVAAVARGLPFKCTAGLHNAVRHADPATGFEHHGFLNVLAATHAARDGGDADAVAGILALRSGPSLAELLTGLDARQAEAVRGSFVSYGTCSITEPLDDLIALGLIPAP</sequence>
<reference evidence="2" key="1">
    <citation type="journal article" date="2019" name="Int. J. Syst. Evol. Microbiol.">
        <title>The Global Catalogue of Microorganisms (GCM) 10K type strain sequencing project: providing services to taxonomists for standard genome sequencing and annotation.</title>
        <authorList>
            <consortium name="The Broad Institute Genomics Platform"/>
            <consortium name="The Broad Institute Genome Sequencing Center for Infectious Disease"/>
            <person name="Wu L."/>
            <person name="Ma J."/>
        </authorList>
    </citation>
    <scope>NUCLEOTIDE SEQUENCE [LARGE SCALE GENOMIC DNA]</scope>
    <source>
        <strain evidence="2">JCM 9377</strain>
    </source>
</reference>
<organism evidence="1 2">
    <name type="scientific">Actinocorallia longicatena</name>
    <dbReference type="NCBI Taxonomy" id="111803"/>
    <lineage>
        <taxon>Bacteria</taxon>
        <taxon>Bacillati</taxon>
        <taxon>Actinomycetota</taxon>
        <taxon>Actinomycetes</taxon>
        <taxon>Streptosporangiales</taxon>
        <taxon>Thermomonosporaceae</taxon>
        <taxon>Actinocorallia</taxon>
    </lineage>
</organism>
<evidence type="ECO:0000313" key="2">
    <source>
        <dbReference type="Proteomes" id="UP001501237"/>
    </source>
</evidence>
<comment type="caution">
    <text evidence="1">The sequence shown here is derived from an EMBL/GenBank/DDBJ whole genome shotgun (WGS) entry which is preliminary data.</text>
</comment>
<keyword evidence="2" id="KW-1185">Reference proteome</keyword>
<protein>
    <submittedName>
        <fullName evidence="1">Uncharacterized protein</fullName>
    </submittedName>
</protein>
<evidence type="ECO:0000313" key="1">
    <source>
        <dbReference type="EMBL" id="GAA3201084.1"/>
    </source>
</evidence>
<dbReference type="RefSeq" id="WP_344823508.1">
    <property type="nucleotide sequence ID" value="NZ_BAAAUV010000003.1"/>
</dbReference>
<dbReference type="EMBL" id="BAAAUV010000003">
    <property type="protein sequence ID" value="GAA3201084.1"/>
    <property type="molecule type" value="Genomic_DNA"/>
</dbReference>
<dbReference type="Proteomes" id="UP001501237">
    <property type="component" value="Unassembled WGS sequence"/>
</dbReference>
<gene>
    <name evidence="1" type="ORF">GCM10010468_14100</name>
</gene>
<name>A0ABP6Q270_9ACTN</name>